<keyword evidence="1" id="KW-0812">Transmembrane</keyword>
<keyword evidence="1" id="KW-1133">Transmembrane helix</keyword>
<feature type="transmembrane region" description="Helical" evidence="1">
    <location>
        <begin position="33"/>
        <end position="57"/>
    </location>
</feature>
<evidence type="ECO:0000313" key="3">
    <source>
        <dbReference type="Proteomes" id="UP001217325"/>
    </source>
</evidence>
<evidence type="ECO:0000313" key="2">
    <source>
        <dbReference type="EMBL" id="MDE8649071.1"/>
    </source>
</evidence>
<reference evidence="2" key="1">
    <citation type="submission" date="2023-02" db="EMBL/GenBank/DDBJ databases">
        <title>A novel hydrolase synthesized by Rhodococcus erythropolis HQ is responsible for the detoxification of Zearalenone.</title>
        <authorList>
            <person name="Hu J."/>
            <person name="Xu J."/>
        </authorList>
    </citation>
    <scope>NUCLEOTIDE SEQUENCE</scope>
    <source>
        <strain evidence="2">HQ</strain>
    </source>
</reference>
<organism evidence="2 3">
    <name type="scientific">Rhodococcus qingshengii</name>
    <dbReference type="NCBI Taxonomy" id="334542"/>
    <lineage>
        <taxon>Bacteria</taxon>
        <taxon>Bacillati</taxon>
        <taxon>Actinomycetota</taxon>
        <taxon>Actinomycetes</taxon>
        <taxon>Mycobacteriales</taxon>
        <taxon>Nocardiaceae</taxon>
        <taxon>Rhodococcus</taxon>
        <taxon>Rhodococcus erythropolis group</taxon>
    </lineage>
</organism>
<keyword evidence="1" id="KW-0472">Membrane</keyword>
<proteinExistence type="predicted"/>
<evidence type="ECO:0000256" key="1">
    <source>
        <dbReference type="SAM" id="Phobius"/>
    </source>
</evidence>
<dbReference type="AlphaFoldDB" id="A0AAW6LV08"/>
<comment type="caution">
    <text evidence="2">The sequence shown here is derived from an EMBL/GenBank/DDBJ whole genome shotgun (WGS) entry which is preliminary data.</text>
</comment>
<gene>
    <name evidence="2" type="ORF">PXH69_29275</name>
</gene>
<name>A0AAW6LV08_RHOSG</name>
<accession>A0AAW6LV08</accession>
<dbReference type="EMBL" id="JARDXE010000023">
    <property type="protein sequence ID" value="MDE8649071.1"/>
    <property type="molecule type" value="Genomic_DNA"/>
</dbReference>
<sequence>MPRLGLFVFNSCAAGFLCSLAYEDPTKSSGKSVGILVGAMLTGILLLGANGAGTWLVDYMSGT</sequence>
<dbReference type="Proteomes" id="UP001217325">
    <property type="component" value="Unassembled WGS sequence"/>
</dbReference>
<protein>
    <submittedName>
        <fullName evidence="2">Uncharacterized protein</fullName>
    </submittedName>
</protein>
<dbReference type="RefSeq" id="WP_275232774.1">
    <property type="nucleotide sequence ID" value="NZ_JARDXE010000023.1"/>
</dbReference>